<name>A0A484LXA0_9ASTE</name>
<accession>A0A484LXA0</accession>
<protein>
    <submittedName>
        <fullName evidence="1">Uncharacterized protein</fullName>
    </submittedName>
</protein>
<gene>
    <name evidence="1" type="ORF">CCAM_LOCUS22966</name>
</gene>
<keyword evidence="2" id="KW-1185">Reference proteome</keyword>
<sequence>MVANVNFLFTIESNQVGALIFNTSVVNVNDSTIYFVVSPHVNHTFASTSDSTDTIVTSLVDHIFATHHVNVSIPASTIVLTDAIVIALFDTAATTLLTPLVNVSAFVEPVKTRSRRQRSGGSQRRHKG</sequence>
<proteinExistence type="predicted"/>
<dbReference type="Proteomes" id="UP000595140">
    <property type="component" value="Unassembled WGS sequence"/>
</dbReference>
<evidence type="ECO:0000313" key="1">
    <source>
        <dbReference type="EMBL" id="VFQ81190.1"/>
    </source>
</evidence>
<evidence type="ECO:0000313" key="2">
    <source>
        <dbReference type="Proteomes" id="UP000595140"/>
    </source>
</evidence>
<dbReference type="AlphaFoldDB" id="A0A484LXA0"/>
<dbReference type="EMBL" id="OOIL02002239">
    <property type="protein sequence ID" value="VFQ81190.1"/>
    <property type="molecule type" value="Genomic_DNA"/>
</dbReference>
<reference evidence="1 2" key="1">
    <citation type="submission" date="2018-04" db="EMBL/GenBank/DDBJ databases">
        <authorList>
            <person name="Vogel A."/>
        </authorList>
    </citation>
    <scope>NUCLEOTIDE SEQUENCE [LARGE SCALE GENOMIC DNA]</scope>
</reference>
<organism evidence="1 2">
    <name type="scientific">Cuscuta campestris</name>
    <dbReference type="NCBI Taxonomy" id="132261"/>
    <lineage>
        <taxon>Eukaryota</taxon>
        <taxon>Viridiplantae</taxon>
        <taxon>Streptophyta</taxon>
        <taxon>Embryophyta</taxon>
        <taxon>Tracheophyta</taxon>
        <taxon>Spermatophyta</taxon>
        <taxon>Magnoliopsida</taxon>
        <taxon>eudicotyledons</taxon>
        <taxon>Gunneridae</taxon>
        <taxon>Pentapetalae</taxon>
        <taxon>asterids</taxon>
        <taxon>lamiids</taxon>
        <taxon>Solanales</taxon>
        <taxon>Convolvulaceae</taxon>
        <taxon>Cuscuteae</taxon>
        <taxon>Cuscuta</taxon>
        <taxon>Cuscuta subgen. Grammica</taxon>
        <taxon>Cuscuta sect. Cleistogrammica</taxon>
    </lineage>
</organism>